<dbReference type="Gene3D" id="1.10.3720.10">
    <property type="entry name" value="MetI-like"/>
    <property type="match status" value="1"/>
</dbReference>
<dbReference type="AlphaFoldDB" id="A0A916VIT4"/>
<comment type="similarity">
    <text evidence="6">Belongs to the binding-protein-dependent transport system permease family.</text>
</comment>
<evidence type="ECO:0000256" key="1">
    <source>
        <dbReference type="ARBA" id="ARBA00004141"/>
    </source>
</evidence>
<sequence length="209" mass="23184">MIAYWNSHYVQMIQLMVEHGQMVLSALLIALSLAIVIVFFFVQKNNWLNGLTYFFSMLYSIPSYALFALLMPITGLNKTSAIIVLTIYCEYILLRSFITGIKNVDPQYVEAGRGLGMTSRQIFFKVQLPLALPSLFSGMQLALGSTMAIATIASTISAGGLGDLLFAGLQTNNVIPIIWGTILEVVLALFWIMVLQFAKNLLESDEVKK</sequence>
<evidence type="ECO:0000313" key="9">
    <source>
        <dbReference type="Proteomes" id="UP000677218"/>
    </source>
</evidence>
<keyword evidence="2 6" id="KW-0813">Transport</keyword>
<evidence type="ECO:0000313" key="8">
    <source>
        <dbReference type="EMBL" id="GFZ27673.1"/>
    </source>
</evidence>
<dbReference type="PANTHER" id="PTHR30177:SF4">
    <property type="entry name" value="OSMOPROTECTANT IMPORT PERMEASE PROTEIN OSMW"/>
    <property type="match status" value="1"/>
</dbReference>
<keyword evidence="4 6" id="KW-1133">Transmembrane helix</keyword>
<dbReference type="Proteomes" id="UP000677218">
    <property type="component" value="Unassembled WGS sequence"/>
</dbReference>
<dbReference type="CDD" id="cd06261">
    <property type="entry name" value="TM_PBP2"/>
    <property type="match status" value="1"/>
</dbReference>
<keyword evidence="9" id="KW-1185">Reference proteome</keyword>
<evidence type="ECO:0000256" key="6">
    <source>
        <dbReference type="RuleBase" id="RU363032"/>
    </source>
</evidence>
<keyword evidence="3 6" id="KW-0812">Transmembrane</keyword>
<feature type="domain" description="ABC transmembrane type-1" evidence="7">
    <location>
        <begin position="16"/>
        <end position="195"/>
    </location>
</feature>
<feature type="transmembrane region" description="Helical" evidence="6">
    <location>
        <begin position="54"/>
        <end position="74"/>
    </location>
</feature>
<organism evidence="8 9">
    <name type="scientific">Lactobacillus corticis</name>
    <dbReference type="NCBI Taxonomy" id="2201249"/>
    <lineage>
        <taxon>Bacteria</taxon>
        <taxon>Bacillati</taxon>
        <taxon>Bacillota</taxon>
        <taxon>Bacilli</taxon>
        <taxon>Lactobacillales</taxon>
        <taxon>Lactobacillaceae</taxon>
        <taxon>Lactobacillus</taxon>
    </lineage>
</organism>
<keyword evidence="5 6" id="KW-0472">Membrane</keyword>
<feature type="transmembrane region" description="Helical" evidence="6">
    <location>
        <begin position="122"/>
        <end position="142"/>
    </location>
</feature>
<dbReference type="PANTHER" id="PTHR30177">
    <property type="entry name" value="GLYCINE BETAINE/L-PROLINE TRANSPORT SYSTEM PERMEASE PROTEIN PROW"/>
    <property type="match status" value="1"/>
</dbReference>
<dbReference type="InterPro" id="IPR051204">
    <property type="entry name" value="ABC_transp_perm/SBD"/>
</dbReference>
<dbReference type="GO" id="GO:0031460">
    <property type="term" value="P:glycine betaine transport"/>
    <property type="evidence" value="ECO:0007669"/>
    <property type="project" value="TreeGrafter"/>
</dbReference>
<proteinExistence type="inferred from homology"/>
<feature type="transmembrane region" description="Helical" evidence="6">
    <location>
        <begin position="148"/>
        <end position="167"/>
    </location>
</feature>
<evidence type="ECO:0000256" key="3">
    <source>
        <dbReference type="ARBA" id="ARBA00022692"/>
    </source>
</evidence>
<name>A0A916VIT4_9LACO</name>
<dbReference type="RefSeq" id="WP_212781351.1">
    <property type="nucleotide sequence ID" value="NZ_BMAY01000015.1"/>
</dbReference>
<dbReference type="InterPro" id="IPR035906">
    <property type="entry name" value="MetI-like_sf"/>
</dbReference>
<feature type="transmembrane region" description="Helical" evidence="6">
    <location>
        <begin position="20"/>
        <end position="42"/>
    </location>
</feature>
<dbReference type="GO" id="GO:0005886">
    <property type="term" value="C:plasma membrane"/>
    <property type="evidence" value="ECO:0007669"/>
    <property type="project" value="UniProtKB-SubCell"/>
</dbReference>
<dbReference type="GO" id="GO:0055085">
    <property type="term" value="P:transmembrane transport"/>
    <property type="evidence" value="ECO:0007669"/>
    <property type="project" value="InterPro"/>
</dbReference>
<dbReference type="Pfam" id="PF00528">
    <property type="entry name" value="BPD_transp_1"/>
    <property type="match status" value="1"/>
</dbReference>
<accession>A0A916VIT4</accession>
<protein>
    <submittedName>
        <fullName evidence="8">Glycine betaine/choline ABC transporter permease component</fullName>
    </submittedName>
</protein>
<gene>
    <name evidence="8" type="ORF">LCB40_15530</name>
</gene>
<evidence type="ECO:0000256" key="2">
    <source>
        <dbReference type="ARBA" id="ARBA00022448"/>
    </source>
</evidence>
<dbReference type="EMBL" id="BMAY01000015">
    <property type="protein sequence ID" value="GFZ27673.1"/>
    <property type="molecule type" value="Genomic_DNA"/>
</dbReference>
<comment type="caution">
    <text evidence="8">The sequence shown here is derived from an EMBL/GenBank/DDBJ whole genome shotgun (WGS) entry which is preliminary data.</text>
</comment>
<reference evidence="8" key="1">
    <citation type="submission" date="2020-08" db="EMBL/GenBank/DDBJ databases">
        <title>Taxonomic study for Lactobacillus species isolated from hardwood bark.</title>
        <authorList>
            <person name="Tohno M."/>
            <person name="Tanizawa Y."/>
        </authorList>
    </citation>
    <scope>NUCLEOTIDE SEQUENCE</scope>
    <source>
        <strain evidence="8">B40</strain>
    </source>
</reference>
<evidence type="ECO:0000256" key="4">
    <source>
        <dbReference type="ARBA" id="ARBA00022989"/>
    </source>
</evidence>
<comment type="subcellular location">
    <subcellularLocation>
        <location evidence="6">Cell membrane</location>
        <topology evidence="6">Multi-pass membrane protein</topology>
    </subcellularLocation>
    <subcellularLocation>
        <location evidence="1">Membrane</location>
        <topology evidence="1">Multi-pass membrane protein</topology>
    </subcellularLocation>
</comment>
<dbReference type="SUPFAM" id="SSF161098">
    <property type="entry name" value="MetI-like"/>
    <property type="match status" value="1"/>
</dbReference>
<feature type="transmembrane region" description="Helical" evidence="6">
    <location>
        <begin position="174"/>
        <end position="198"/>
    </location>
</feature>
<evidence type="ECO:0000259" key="7">
    <source>
        <dbReference type="PROSITE" id="PS50928"/>
    </source>
</evidence>
<dbReference type="PROSITE" id="PS50928">
    <property type="entry name" value="ABC_TM1"/>
    <property type="match status" value="1"/>
</dbReference>
<feature type="transmembrane region" description="Helical" evidence="6">
    <location>
        <begin position="80"/>
        <end position="101"/>
    </location>
</feature>
<evidence type="ECO:0000256" key="5">
    <source>
        <dbReference type="ARBA" id="ARBA00023136"/>
    </source>
</evidence>
<dbReference type="InterPro" id="IPR000515">
    <property type="entry name" value="MetI-like"/>
</dbReference>